<dbReference type="InterPro" id="IPR012336">
    <property type="entry name" value="Thioredoxin-like_fold"/>
</dbReference>
<comment type="caution">
    <text evidence="7">The sequence shown here is derived from an EMBL/GenBank/DDBJ whole genome shotgun (WGS) entry which is preliminary data.</text>
</comment>
<keyword evidence="2" id="KW-0732">Signal</keyword>
<keyword evidence="3" id="KW-0560">Oxidoreductase</keyword>
<organism evidence="7">
    <name type="scientific">uncultured bacterium</name>
    <name type="common">gcode 4</name>
    <dbReference type="NCBI Taxonomy" id="1234023"/>
    <lineage>
        <taxon>Bacteria</taxon>
        <taxon>environmental samples</taxon>
    </lineage>
</organism>
<dbReference type="GO" id="GO:0016491">
    <property type="term" value="F:oxidoreductase activity"/>
    <property type="evidence" value="ECO:0007669"/>
    <property type="project" value="UniProtKB-KW"/>
</dbReference>
<accession>K2AVD3</accession>
<evidence type="ECO:0000313" key="7">
    <source>
        <dbReference type="EMBL" id="EKD65832.1"/>
    </source>
</evidence>
<gene>
    <name evidence="7" type="ORF">ACD_49C00082G0006</name>
</gene>
<proteinExistence type="inferred from homology"/>
<dbReference type="SUPFAM" id="SSF52833">
    <property type="entry name" value="Thioredoxin-like"/>
    <property type="match status" value="1"/>
</dbReference>
<dbReference type="CDD" id="cd02972">
    <property type="entry name" value="DsbA_family"/>
    <property type="match status" value="1"/>
</dbReference>
<dbReference type="PANTHER" id="PTHR13887">
    <property type="entry name" value="GLUTATHIONE S-TRANSFERASE KAPPA"/>
    <property type="match status" value="1"/>
</dbReference>
<feature type="domain" description="Thioredoxin-like fold" evidence="6">
    <location>
        <begin position="28"/>
        <end position="192"/>
    </location>
</feature>
<evidence type="ECO:0000256" key="4">
    <source>
        <dbReference type="ARBA" id="ARBA00023157"/>
    </source>
</evidence>
<name>K2AVD3_9BACT</name>
<evidence type="ECO:0000256" key="1">
    <source>
        <dbReference type="ARBA" id="ARBA00005791"/>
    </source>
</evidence>
<keyword evidence="4" id="KW-1015">Disulfide bond</keyword>
<protein>
    <recommendedName>
        <fullName evidence="6">Thioredoxin-like fold domain-containing protein</fullName>
    </recommendedName>
</protein>
<sequence length="199" mass="22821">MIFAVVLSSFLLFSCASKTVKVPTVSKNIESPTFGDINAKAQVMIFSDFECPACINFEKIIWEKLLNEYALTNKIGLTYKNFPLTFHPNAFGDALAAMCAHAGWKYSEFAKAMYALEDTKKWEKVTPQEREKLATDISLNMADFNKCVIEWHYINKINEDLALWNKMQLVGTPSVYVNWKILNFTSEQDFFTILDQLIK</sequence>
<keyword evidence="5" id="KW-0676">Redox-active center</keyword>
<dbReference type="Pfam" id="PF13462">
    <property type="entry name" value="Thioredoxin_4"/>
    <property type="match status" value="1"/>
</dbReference>
<evidence type="ECO:0000256" key="5">
    <source>
        <dbReference type="ARBA" id="ARBA00023284"/>
    </source>
</evidence>
<evidence type="ECO:0000256" key="3">
    <source>
        <dbReference type="ARBA" id="ARBA00023002"/>
    </source>
</evidence>
<comment type="similarity">
    <text evidence="1">Belongs to the thioredoxin family. DsbA subfamily.</text>
</comment>
<dbReference type="PANTHER" id="PTHR13887:SF14">
    <property type="entry name" value="DISULFIDE BOND FORMATION PROTEIN D"/>
    <property type="match status" value="1"/>
</dbReference>
<evidence type="ECO:0000256" key="2">
    <source>
        <dbReference type="ARBA" id="ARBA00022729"/>
    </source>
</evidence>
<dbReference type="AlphaFoldDB" id="K2AVD3"/>
<dbReference type="EMBL" id="AMFJ01021668">
    <property type="protein sequence ID" value="EKD65832.1"/>
    <property type="molecule type" value="Genomic_DNA"/>
</dbReference>
<dbReference type="Gene3D" id="3.40.30.10">
    <property type="entry name" value="Glutaredoxin"/>
    <property type="match status" value="1"/>
</dbReference>
<evidence type="ECO:0000259" key="6">
    <source>
        <dbReference type="Pfam" id="PF13462"/>
    </source>
</evidence>
<reference evidence="7" key="1">
    <citation type="journal article" date="2012" name="Science">
        <title>Fermentation, hydrogen, and sulfur metabolism in multiple uncultivated bacterial phyla.</title>
        <authorList>
            <person name="Wrighton K.C."/>
            <person name="Thomas B.C."/>
            <person name="Sharon I."/>
            <person name="Miller C.S."/>
            <person name="Castelle C.J."/>
            <person name="VerBerkmoes N.C."/>
            <person name="Wilkins M.J."/>
            <person name="Hettich R.L."/>
            <person name="Lipton M.S."/>
            <person name="Williams K.H."/>
            <person name="Long P.E."/>
            <person name="Banfield J.F."/>
        </authorList>
    </citation>
    <scope>NUCLEOTIDE SEQUENCE [LARGE SCALE GENOMIC DNA]</scope>
</reference>
<dbReference type="InterPro" id="IPR036249">
    <property type="entry name" value="Thioredoxin-like_sf"/>
</dbReference>